<reference evidence="1 2" key="1">
    <citation type="submission" date="2019-05" db="EMBL/GenBank/DDBJ databases">
        <title>Another draft genome of Portunus trituberculatus and its Hox gene families provides insights of decapod evolution.</title>
        <authorList>
            <person name="Jeong J.-H."/>
            <person name="Song I."/>
            <person name="Kim S."/>
            <person name="Choi T."/>
            <person name="Kim D."/>
            <person name="Ryu S."/>
            <person name="Kim W."/>
        </authorList>
    </citation>
    <scope>NUCLEOTIDE SEQUENCE [LARGE SCALE GENOMIC DNA]</scope>
    <source>
        <tissue evidence="1">Muscle</tissue>
    </source>
</reference>
<dbReference type="AlphaFoldDB" id="A0A5B7J0M6"/>
<proteinExistence type="predicted"/>
<sequence>MLISRFPRDARKLRGEVDDGRQYHPTSRQLRRPWRGGGLTAALRPSPLECVSKSVSLLRHLRRHFDAESLLILYVVQVVTLKMSSGGDMTPNMGTTINKIACATNGRKLNSAFHTLFK</sequence>
<accession>A0A5B7J0M6</accession>
<dbReference type="Proteomes" id="UP000324222">
    <property type="component" value="Unassembled WGS sequence"/>
</dbReference>
<gene>
    <name evidence="1" type="ORF">E2C01_084681</name>
</gene>
<name>A0A5B7J0M6_PORTR</name>
<comment type="caution">
    <text evidence="1">The sequence shown here is derived from an EMBL/GenBank/DDBJ whole genome shotgun (WGS) entry which is preliminary data.</text>
</comment>
<organism evidence="1 2">
    <name type="scientific">Portunus trituberculatus</name>
    <name type="common">Swimming crab</name>
    <name type="synonym">Neptunus trituberculatus</name>
    <dbReference type="NCBI Taxonomy" id="210409"/>
    <lineage>
        <taxon>Eukaryota</taxon>
        <taxon>Metazoa</taxon>
        <taxon>Ecdysozoa</taxon>
        <taxon>Arthropoda</taxon>
        <taxon>Crustacea</taxon>
        <taxon>Multicrustacea</taxon>
        <taxon>Malacostraca</taxon>
        <taxon>Eumalacostraca</taxon>
        <taxon>Eucarida</taxon>
        <taxon>Decapoda</taxon>
        <taxon>Pleocyemata</taxon>
        <taxon>Brachyura</taxon>
        <taxon>Eubrachyura</taxon>
        <taxon>Portunoidea</taxon>
        <taxon>Portunidae</taxon>
        <taxon>Portuninae</taxon>
        <taxon>Portunus</taxon>
    </lineage>
</organism>
<protein>
    <submittedName>
        <fullName evidence="1">Uncharacterized protein</fullName>
    </submittedName>
</protein>
<dbReference type="EMBL" id="VSRR010081964">
    <property type="protein sequence ID" value="MPC89722.1"/>
    <property type="molecule type" value="Genomic_DNA"/>
</dbReference>
<evidence type="ECO:0000313" key="1">
    <source>
        <dbReference type="EMBL" id="MPC89722.1"/>
    </source>
</evidence>
<evidence type="ECO:0000313" key="2">
    <source>
        <dbReference type="Proteomes" id="UP000324222"/>
    </source>
</evidence>
<keyword evidence="2" id="KW-1185">Reference proteome</keyword>